<keyword evidence="2" id="KW-1185">Reference proteome</keyword>
<gene>
    <name evidence="1" type="ORF">DR999_PMT23035</name>
</gene>
<organism evidence="1 2">
    <name type="scientific">Platysternon megacephalum</name>
    <name type="common">big-headed turtle</name>
    <dbReference type="NCBI Taxonomy" id="55544"/>
    <lineage>
        <taxon>Eukaryota</taxon>
        <taxon>Metazoa</taxon>
        <taxon>Chordata</taxon>
        <taxon>Craniata</taxon>
        <taxon>Vertebrata</taxon>
        <taxon>Euteleostomi</taxon>
        <taxon>Archelosauria</taxon>
        <taxon>Testudinata</taxon>
        <taxon>Testudines</taxon>
        <taxon>Cryptodira</taxon>
        <taxon>Durocryptodira</taxon>
        <taxon>Testudinoidea</taxon>
        <taxon>Platysternidae</taxon>
        <taxon>Platysternon</taxon>
    </lineage>
</organism>
<evidence type="ECO:0000313" key="2">
    <source>
        <dbReference type="Proteomes" id="UP000297703"/>
    </source>
</evidence>
<proteinExistence type="predicted"/>
<reference evidence="1 2" key="2">
    <citation type="submission" date="2019-04" db="EMBL/GenBank/DDBJ databases">
        <title>The genome sequence of big-headed turtle.</title>
        <authorList>
            <person name="Gong S."/>
        </authorList>
    </citation>
    <scope>NUCLEOTIDE SEQUENCE [LARGE SCALE GENOMIC DNA]</scope>
    <source>
        <strain evidence="1">DO16091913</strain>
        <tissue evidence="1">Muscle</tissue>
    </source>
</reference>
<dbReference type="EMBL" id="QXTE01007253">
    <property type="protein sequence ID" value="TFJ95415.1"/>
    <property type="molecule type" value="Genomic_DNA"/>
</dbReference>
<evidence type="ECO:0000313" key="1">
    <source>
        <dbReference type="EMBL" id="TFJ95415.1"/>
    </source>
</evidence>
<comment type="caution">
    <text evidence="1">The sequence shown here is derived from an EMBL/GenBank/DDBJ whole genome shotgun (WGS) entry which is preliminary data.</text>
</comment>
<dbReference type="Proteomes" id="UP000297703">
    <property type="component" value="Unassembled WGS sequence"/>
</dbReference>
<reference evidence="1 2" key="1">
    <citation type="submission" date="2019-04" db="EMBL/GenBank/DDBJ databases">
        <title>Draft genome of the big-headed turtle Platysternon megacephalum.</title>
        <authorList>
            <person name="Gong S."/>
        </authorList>
    </citation>
    <scope>NUCLEOTIDE SEQUENCE [LARGE SCALE GENOMIC DNA]</scope>
    <source>
        <strain evidence="1">DO16091913</strain>
        <tissue evidence="1">Muscle</tissue>
    </source>
</reference>
<protein>
    <submittedName>
        <fullName evidence="1">Plexin-B3</fullName>
    </submittedName>
</protein>
<dbReference type="AlphaFoldDB" id="A0A4D9DCS5"/>
<sequence>MVRSLSGSFNLCARAWPNAFEGNFCPTSVLSTQHTISEFNLSHLIKLHSPDMKPISSTRMPALPSPHTIQYKMHGCNSQLKQWDLYRCENKIWPVVVATV</sequence>
<name>A0A4D9DCS5_9SAUR</name>
<accession>A0A4D9DCS5</accession>